<feature type="compositionally biased region" description="Acidic residues" evidence="1">
    <location>
        <begin position="172"/>
        <end position="191"/>
    </location>
</feature>
<dbReference type="AlphaFoldDB" id="A0A4D9DEH9"/>
<reference evidence="2 3" key="2">
    <citation type="submission" date="2019-04" db="EMBL/GenBank/DDBJ databases">
        <title>The genome sequence of big-headed turtle.</title>
        <authorList>
            <person name="Gong S."/>
        </authorList>
    </citation>
    <scope>NUCLEOTIDE SEQUENCE [LARGE SCALE GENOMIC DNA]</scope>
    <source>
        <strain evidence="2">DO16091913</strain>
        <tissue evidence="2">Muscle</tissue>
    </source>
</reference>
<proteinExistence type="predicted"/>
<keyword evidence="3" id="KW-1185">Reference proteome</keyword>
<sequence>MSMYKTPTEAKKLALPLGAPARVQKRRPLCTCFDNQAGPLPNPVFHPEIEPEKQKAFMEPQLFVKEKKDKVRKNLLRSIEEADLKAVGEMEEDFVYEDMTGDGPLADSDVENQPIDPESWKDGKATEAHEEVAETMIDGAPNSDTAMGGITPLSEVEPKEHDEEGATGFAGDDGDDDSESDEGTLETFSEDEERRPLRGISVICTCCFCMKQDF</sequence>
<evidence type="ECO:0000256" key="1">
    <source>
        <dbReference type="SAM" id="MobiDB-lite"/>
    </source>
</evidence>
<organism evidence="2 3">
    <name type="scientific">Platysternon megacephalum</name>
    <name type="common">big-headed turtle</name>
    <dbReference type="NCBI Taxonomy" id="55544"/>
    <lineage>
        <taxon>Eukaryota</taxon>
        <taxon>Metazoa</taxon>
        <taxon>Chordata</taxon>
        <taxon>Craniata</taxon>
        <taxon>Vertebrata</taxon>
        <taxon>Euteleostomi</taxon>
        <taxon>Archelosauria</taxon>
        <taxon>Testudinata</taxon>
        <taxon>Testudines</taxon>
        <taxon>Cryptodira</taxon>
        <taxon>Durocryptodira</taxon>
        <taxon>Testudinoidea</taxon>
        <taxon>Platysternidae</taxon>
        <taxon>Platysternon</taxon>
    </lineage>
</organism>
<reference evidence="2 3" key="1">
    <citation type="submission" date="2019-04" db="EMBL/GenBank/DDBJ databases">
        <title>Draft genome of the big-headed turtle Platysternon megacephalum.</title>
        <authorList>
            <person name="Gong S."/>
        </authorList>
    </citation>
    <scope>NUCLEOTIDE SEQUENCE [LARGE SCALE GENOMIC DNA]</scope>
    <source>
        <strain evidence="2">DO16091913</strain>
        <tissue evidence="2">Muscle</tissue>
    </source>
</reference>
<dbReference type="OrthoDB" id="9430272at2759"/>
<accession>A0A4D9DEH9</accession>
<comment type="caution">
    <text evidence="2">The sequence shown here is derived from an EMBL/GenBank/DDBJ whole genome shotgun (WGS) entry which is preliminary data.</text>
</comment>
<gene>
    <name evidence="2" type="ORF">DR999_PMT22514</name>
</gene>
<evidence type="ECO:0000313" key="2">
    <source>
        <dbReference type="EMBL" id="TFJ95794.1"/>
    </source>
</evidence>
<feature type="region of interest" description="Disordered" evidence="1">
    <location>
        <begin position="137"/>
        <end position="194"/>
    </location>
</feature>
<evidence type="ECO:0000313" key="3">
    <source>
        <dbReference type="Proteomes" id="UP000297703"/>
    </source>
</evidence>
<feature type="region of interest" description="Disordered" evidence="1">
    <location>
        <begin position="100"/>
        <end position="123"/>
    </location>
</feature>
<dbReference type="Proteomes" id="UP000297703">
    <property type="component" value="Unassembled WGS sequence"/>
</dbReference>
<protein>
    <submittedName>
        <fullName evidence="2">Taperin</fullName>
    </submittedName>
</protein>
<dbReference type="EMBL" id="QXTE01001320">
    <property type="protein sequence ID" value="TFJ95794.1"/>
    <property type="molecule type" value="Genomic_DNA"/>
</dbReference>
<name>A0A4D9DEH9_9SAUR</name>